<dbReference type="STRING" id="1457250.GCA_000755225_01076"/>
<dbReference type="SUPFAM" id="SSF52540">
    <property type="entry name" value="P-loop containing nucleoside triphosphate hydrolases"/>
    <property type="match status" value="1"/>
</dbReference>
<name>A0A4D6HCS9_9EURY</name>
<evidence type="ECO:0000313" key="1">
    <source>
        <dbReference type="EMBL" id="QCC51395.1"/>
    </source>
</evidence>
<dbReference type="OrthoDB" id="214394at2157"/>
<reference evidence="1 2" key="1">
    <citation type="journal article" date="2019" name="Nat. Commun.">
        <title>A new type of DNA phosphorothioation-based antiviral system in archaea.</title>
        <authorList>
            <person name="Xiong L."/>
            <person name="Liu S."/>
            <person name="Chen S."/>
            <person name="Xiao Y."/>
            <person name="Zhu B."/>
            <person name="Gao Y."/>
            <person name="Zhang Y."/>
            <person name="Chen B."/>
            <person name="Luo J."/>
            <person name="Deng Z."/>
            <person name="Chen X."/>
            <person name="Wang L."/>
            <person name="Chen S."/>
        </authorList>
    </citation>
    <scope>NUCLEOTIDE SEQUENCE [LARGE SCALE GENOMIC DNA]</scope>
    <source>
        <strain evidence="1 2">CBA1105</strain>
    </source>
</reference>
<dbReference type="InterPro" id="IPR027417">
    <property type="entry name" value="P-loop_NTPase"/>
</dbReference>
<sequence>MELLCTSLQEVTKTGWGAKLTGKTQIPLVEWLLVADGDGDSGIRYFIGSTYSDFTEDLETILRTAFPQSYEFRFVQWHPRRLLAEVPPGREQLDERPDDPEQRVGLHHPAITPEMPYVAGVEYRGHTSRGPDWQTPLTAYDAFTAPRSARLDRSHRQESRRVPLASLVDVMCESSIPVVYQVVCRPYSDWSSLAEAYLRDLETGTASFTSRLWDFLSPRSREEKQAYQPRPRDQLRIDAITQRDPRRTFCVSARTIALTREVPAQADAVARRMSNALGHVGGKFHEIRGHTATDDEFYATSQSPGVKLFEDLCSRASHHVTYQSLGNYLLGRTPQSQGIVTSPGELASFCCLDGGALTPRGQRALATRTAERTAITLPSPEQLRRYGGAGMVLCLPLTHDRQVLGQPIVLPPDEQDRHVLVIGNTGAGKTILIQQALLSNVQATDGPEILIDSKGGGTAREYLQAHYAAHGNLDDVLYFDCTRVLPASGFFDIGPLLEAGVPQEEARARKVVAARIVNRT</sequence>
<dbReference type="KEGG" id="hsn:DV733_09130"/>
<proteinExistence type="predicted"/>
<evidence type="ECO:0008006" key="3">
    <source>
        <dbReference type="Google" id="ProtNLM"/>
    </source>
</evidence>
<keyword evidence="2" id="KW-1185">Reference proteome</keyword>
<dbReference type="RefSeq" id="WP_049994995.1">
    <property type="nucleotide sequence ID" value="NZ_CP031310.1"/>
</dbReference>
<organism evidence="1 2">
    <name type="scientific">Halapricum salinum</name>
    <dbReference type="NCBI Taxonomy" id="1457250"/>
    <lineage>
        <taxon>Archaea</taxon>
        <taxon>Methanobacteriati</taxon>
        <taxon>Methanobacteriota</taxon>
        <taxon>Stenosarchaea group</taxon>
        <taxon>Halobacteria</taxon>
        <taxon>Halobacteriales</taxon>
        <taxon>Haloarculaceae</taxon>
        <taxon>Halapricum</taxon>
    </lineage>
</organism>
<dbReference type="EMBL" id="CP031310">
    <property type="protein sequence ID" value="QCC51395.1"/>
    <property type="molecule type" value="Genomic_DNA"/>
</dbReference>
<dbReference type="Gene3D" id="3.40.50.300">
    <property type="entry name" value="P-loop containing nucleotide triphosphate hydrolases"/>
    <property type="match status" value="1"/>
</dbReference>
<dbReference type="GeneID" id="39848023"/>
<evidence type="ECO:0000313" key="2">
    <source>
        <dbReference type="Proteomes" id="UP000296706"/>
    </source>
</evidence>
<gene>
    <name evidence="1" type="ORF">DV733_09130</name>
</gene>
<protein>
    <recommendedName>
        <fullName evidence="3">DUF87 domain-containing protein</fullName>
    </recommendedName>
</protein>
<dbReference type="AlphaFoldDB" id="A0A4D6HCS9"/>
<dbReference type="Proteomes" id="UP000296706">
    <property type="component" value="Chromosome"/>
</dbReference>
<accession>A0A4D6HCS9</accession>